<comment type="catalytic activity">
    <reaction evidence="1">
        <text>ATP + protein L-histidine = ADP + protein N-phospho-L-histidine.</text>
        <dbReference type="EC" id="2.7.13.3"/>
    </reaction>
</comment>
<evidence type="ECO:0000256" key="3">
    <source>
        <dbReference type="ARBA" id="ARBA00022679"/>
    </source>
</evidence>
<organism evidence="8 9">
    <name type="scientific">Streptomonospora algeriensis</name>
    <dbReference type="NCBI Taxonomy" id="995084"/>
    <lineage>
        <taxon>Bacteria</taxon>
        <taxon>Bacillati</taxon>
        <taxon>Actinomycetota</taxon>
        <taxon>Actinomycetes</taxon>
        <taxon>Streptosporangiales</taxon>
        <taxon>Nocardiopsidaceae</taxon>
        <taxon>Streptomonospora</taxon>
    </lineage>
</organism>
<feature type="non-terminal residue" evidence="8">
    <location>
        <position position="1"/>
    </location>
</feature>
<gene>
    <name evidence="8" type="ORF">ACFQZU_16185</name>
</gene>
<evidence type="ECO:0000256" key="4">
    <source>
        <dbReference type="ARBA" id="ARBA00022777"/>
    </source>
</evidence>
<feature type="region of interest" description="Disordered" evidence="6">
    <location>
        <begin position="81"/>
        <end position="100"/>
    </location>
</feature>
<name>A0ABW3BJB7_9ACTN</name>
<dbReference type="InterPro" id="IPR050482">
    <property type="entry name" value="Sensor_HK_TwoCompSys"/>
</dbReference>
<evidence type="ECO:0000256" key="6">
    <source>
        <dbReference type="SAM" id="MobiDB-lite"/>
    </source>
</evidence>
<comment type="caution">
    <text evidence="8">The sequence shown here is derived from an EMBL/GenBank/DDBJ whole genome shotgun (WGS) entry which is preliminary data.</text>
</comment>
<dbReference type="Gene3D" id="3.30.565.10">
    <property type="entry name" value="Histidine kinase-like ATPase, C-terminal domain"/>
    <property type="match status" value="1"/>
</dbReference>
<dbReference type="CDD" id="cd16917">
    <property type="entry name" value="HATPase_UhpB-NarQ-NarX-like"/>
    <property type="match status" value="1"/>
</dbReference>
<dbReference type="InterPro" id="IPR003594">
    <property type="entry name" value="HATPase_dom"/>
</dbReference>
<dbReference type="EMBL" id="JBHTHR010000621">
    <property type="protein sequence ID" value="MFD0802849.1"/>
    <property type="molecule type" value="Genomic_DNA"/>
</dbReference>
<dbReference type="PRINTS" id="PR00344">
    <property type="entry name" value="BCTRLSENSOR"/>
</dbReference>
<dbReference type="Pfam" id="PF02518">
    <property type="entry name" value="HATPase_c"/>
    <property type="match status" value="1"/>
</dbReference>
<dbReference type="PANTHER" id="PTHR24421:SF61">
    <property type="entry name" value="OXYGEN SENSOR HISTIDINE KINASE NREB"/>
    <property type="match status" value="1"/>
</dbReference>
<evidence type="ECO:0000259" key="7">
    <source>
        <dbReference type="Pfam" id="PF02518"/>
    </source>
</evidence>
<evidence type="ECO:0000256" key="5">
    <source>
        <dbReference type="ARBA" id="ARBA00023012"/>
    </source>
</evidence>
<feature type="domain" description="Histidine kinase/HSP90-like ATPase" evidence="7">
    <location>
        <begin position="7"/>
        <end position="99"/>
    </location>
</feature>
<dbReference type="GO" id="GO:0016301">
    <property type="term" value="F:kinase activity"/>
    <property type="evidence" value="ECO:0007669"/>
    <property type="project" value="UniProtKB-KW"/>
</dbReference>
<evidence type="ECO:0000256" key="1">
    <source>
        <dbReference type="ARBA" id="ARBA00000085"/>
    </source>
</evidence>
<accession>A0ABW3BJB7</accession>
<dbReference type="PANTHER" id="PTHR24421">
    <property type="entry name" value="NITRATE/NITRITE SENSOR PROTEIN NARX-RELATED"/>
    <property type="match status" value="1"/>
</dbReference>
<keyword evidence="9" id="KW-1185">Reference proteome</keyword>
<proteinExistence type="predicted"/>
<keyword evidence="4 8" id="KW-0418">Kinase</keyword>
<keyword evidence="3" id="KW-0808">Transferase</keyword>
<dbReference type="InterPro" id="IPR004358">
    <property type="entry name" value="Sig_transdc_His_kin-like_C"/>
</dbReference>
<dbReference type="SUPFAM" id="SSF55874">
    <property type="entry name" value="ATPase domain of HSP90 chaperone/DNA topoisomerase II/histidine kinase"/>
    <property type="match status" value="1"/>
</dbReference>
<evidence type="ECO:0000313" key="9">
    <source>
        <dbReference type="Proteomes" id="UP001596956"/>
    </source>
</evidence>
<protein>
    <recommendedName>
        <fullName evidence="2">histidine kinase</fullName>
        <ecNumber evidence="2">2.7.13.3</ecNumber>
    </recommendedName>
</protein>
<evidence type="ECO:0000313" key="8">
    <source>
        <dbReference type="EMBL" id="MFD0802849.1"/>
    </source>
</evidence>
<dbReference type="EC" id="2.7.13.3" evidence="2"/>
<reference evidence="9" key="1">
    <citation type="journal article" date="2019" name="Int. J. Syst. Evol. Microbiol.">
        <title>The Global Catalogue of Microorganisms (GCM) 10K type strain sequencing project: providing services to taxonomists for standard genome sequencing and annotation.</title>
        <authorList>
            <consortium name="The Broad Institute Genomics Platform"/>
            <consortium name="The Broad Institute Genome Sequencing Center for Infectious Disease"/>
            <person name="Wu L."/>
            <person name="Ma J."/>
        </authorList>
    </citation>
    <scope>NUCLEOTIDE SEQUENCE [LARGE SCALE GENOMIC DNA]</scope>
    <source>
        <strain evidence="9">CCUG 63369</strain>
    </source>
</reference>
<dbReference type="Proteomes" id="UP001596956">
    <property type="component" value="Unassembled WGS sequence"/>
</dbReference>
<sequence>APRAAREIDAAVREALGNVDRHCPPETRVWLLLEDEGETVTVTVRDDGPGIAPDRLDEAAAEGRLGIAQSIRGRIADIGGTTEITTAPGQGTEFEMRVPR</sequence>
<evidence type="ECO:0000256" key="2">
    <source>
        <dbReference type="ARBA" id="ARBA00012438"/>
    </source>
</evidence>
<dbReference type="InterPro" id="IPR036890">
    <property type="entry name" value="HATPase_C_sf"/>
</dbReference>
<keyword evidence="5" id="KW-0902">Two-component regulatory system</keyword>